<protein>
    <submittedName>
        <fullName evidence="10">V/A-type H+-transporting ATPase subunit K</fullName>
    </submittedName>
</protein>
<dbReference type="Pfam" id="PF00137">
    <property type="entry name" value="ATP-synt_C"/>
    <property type="match status" value="2"/>
</dbReference>
<organism evidence="10 11">
    <name type="scientific">Ignavigranum ruoffiae</name>
    <dbReference type="NCBI Taxonomy" id="89093"/>
    <lineage>
        <taxon>Bacteria</taxon>
        <taxon>Bacillati</taxon>
        <taxon>Bacillota</taxon>
        <taxon>Bacilli</taxon>
        <taxon>Lactobacillales</taxon>
        <taxon>Aerococcaceae</taxon>
        <taxon>Ignavigranum</taxon>
    </lineage>
</organism>
<evidence type="ECO:0000256" key="8">
    <source>
        <dbReference type="RuleBase" id="RU363060"/>
    </source>
</evidence>
<dbReference type="STRING" id="89093.SAMN04488558_104152"/>
<comment type="subcellular location">
    <subcellularLocation>
        <location evidence="1">Membrane</location>
        <topology evidence="1">Multi-pass membrane protein</topology>
    </subcellularLocation>
</comment>
<evidence type="ECO:0000256" key="6">
    <source>
        <dbReference type="ARBA" id="ARBA00023065"/>
    </source>
</evidence>
<feature type="transmembrane region" description="Helical" evidence="8">
    <location>
        <begin position="12"/>
        <end position="31"/>
    </location>
</feature>
<dbReference type="PRINTS" id="PR00122">
    <property type="entry name" value="VACATPASE"/>
</dbReference>
<dbReference type="CDD" id="cd18180">
    <property type="entry name" value="ATP-synt_Vo_Ao_c_NTPK_rpt2"/>
    <property type="match status" value="1"/>
</dbReference>
<feature type="domain" description="V-ATPase proteolipid subunit C-like" evidence="9">
    <location>
        <begin position="96"/>
        <end position="155"/>
    </location>
</feature>
<sequence>MEFSIVNIFGEYTGIILAGLGAALAVFLSGYGSSKGVGIAGESAAALCKEKPELYGQALVMQLLPATQGLYGFVVAVMIIIFSSVDMTAGQGWYFFMAGLPVAFGGYFSGPYQGRVSASGMQILAQRPENLSQAMTFSAMVETYAILGLVVSILMLVLKTF</sequence>
<evidence type="ECO:0000256" key="2">
    <source>
        <dbReference type="ARBA" id="ARBA00007296"/>
    </source>
</evidence>
<dbReference type="NCBIfam" id="NF005124">
    <property type="entry name" value="PRK06558.1"/>
    <property type="match status" value="1"/>
</dbReference>
<comment type="similarity">
    <text evidence="2 8">Belongs to the V-ATPase proteolipid subunit family.</text>
</comment>
<dbReference type="FunFam" id="1.20.120.610:FF:000005">
    <property type="entry name" value="V-type sodium ATPase subunit K"/>
    <property type="match status" value="1"/>
</dbReference>
<evidence type="ECO:0000256" key="4">
    <source>
        <dbReference type="ARBA" id="ARBA00022692"/>
    </source>
</evidence>
<dbReference type="GO" id="GO:0033179">
    <property type="term" value="C:proton-transporting V-type ATPase, V0 domain"/>
    <property type="evidence" value="ECO:0007669"/>
    <property type="project" value="InterPro"/>
</dbReference>
<dbReference type="InterPro" id="IPR000245">
    <property type="entry name" value="ATPase_proteolipid_csu"/>
</dbReference>
<keyword evidence="6 8" id="KW-0406">Ion transport</keyword>
<evidence type="ECO:0000313" key="11">
    <source>
        <dbReference type="Proteomes" id="UP000198833"/>
    </source>
</evidence>
<evidence type="ECO:0000256" key="7">
    <source>
        <dbReference type="ARBA" id="ARBA00023136"/>
    </source>
</evidence>
<keyword evidence="3 8" id="KW-0813">Transport</keyword>
<dbReference type="RefSeq" id="WP_092571387.1">
    <property type="nucleotide sequence ID" value="NZ_CALUDV010000003.1"/>
</dbReference>
<feature type="transmembrane region" description="Helical" evidence="8">
    <location>
        <begin position="94"/>
        <end position="114"/>
    </location>
</feature>
<dbReference type="SUPFAM" id="SSF81333">
    <property type="entry name" value="F1F0 ATP synthase subunit C"/>
    <property type="match status" value="2"/>
</dbReference>
<reference evidence="10 11" key="1">
    <citation type="submission" date="2016-10" db="EMBL/GenBank/DDBJ databases">
        <authorList>
            <person name="de Groot N.N."/>
        </authorList>
    </citation>
    <scope>NUCLEOTIDE SEQUENCE [LARGE SCALE GENOMIC DNA]</scope>
    <source>
        <strain evidence="10 11">DSM 15695</strain>
    </source>
</reference>
<feature type="transmembrane region" description="Helical" evidence="8">
    <location>
        <begin position="134"/>
        <end position="158"/>
    </location>
</feature>
<dbReference type="PANTHER" id="PTHR10263">
    <property type="entry name" value="V-TYPE PROTON ATPASE PROTEOLIPID SUBUNIT"/>
    <property type="match status" value="1"/>
</dbReference>
<dbReference type="EMBL" id="FOEN01000004">
    <property type="protein sequence ID" value="SEQ04906.1"/>
    <property type="molecule type" value="Genomic_DNA"/>
</dbReference>
<feature type="transmembrane region" description="Helical" evidence="8">
    <location>
        <begin position="59"/>
        <end position="82"/>
    </location>
</feature>
<name>A0A1H9CUK9_9LACT</name>
<keyword evidence="11" id="KW-1185">Reference proteome</keyword>
<evidence type="ECO:0000256" key="3">
    <source>
        <dbReference type="ARBA" id="ARBA00022448"/>
    </source>
</evidence>
<evidence type="ECO:0000256" key="5">
    <source>
        <dbReference type="ARBA" id="ARBA00022989"/>
    </source>
</evidence>
<dbReference type="AlphaFoldDB" id="A0A1H9CUK9"/>
<evidence type="ECO:0000313" key="10">
    <source>
        <dbReference type="EMBL" id="SEQ04906.1"/>
    </source>
</evidence>
<accession>A0A1H9CUK9</accession>
<dbReference type="InterPro" id="IPR002379">
    <property type="entry name" value="ATPase_proteolipid_c-like_dom"/>
</dbReference>
<dbReference type="Proteomes" id="UP000198833">
    <property type="component" value="Unassembled WGS sequence"/>
</dbReference>
<keyword evidence="4 8" id="KW-0812">Transmembrane</keyword>
<keyword evidence="7 8" id="KW-0472">Membrane</keyword>
<dbReference type="InterPro" id="IPR035921">
    <property type="entry name" value="F/V-ATP_Csub_sf"/>
</dbReference>
<evidence type="ECO:0000256" key="1">
    <source>
        <dbReference type="ARBA" id="ARBA00004141"/>
    </source>
</evidence>
<keyword evidence="5 8" id="KW-1133">Transmembrane helix</keyword>
<gene>
    <name evidence="10" type="ORF">SAMN04488558_104152</name>
</gene>
<dbReference type="CDD" id="cd18179">
    <property type="entry name" value="ATP-synt_Vo_Ao_c_NTPK_rpt1"/>
    <property type="match status" value="1"/>
</dbReference>
<proteinExistence type="inferred from homology"/>
<dbReference type="GO" id="GO:0046961">
    <property type="term" value="F:proton-transporting ATPase activity, rotational mechanism"/>
    <property type="evidence" value="ECO:0007669"/>
    <property type="project" value="InterPro"/>
</dbReference>
<dbReference type="Gene3D" id="1.20.120.610">
    <property type="entry name" value="lithium bound rotor ring of v- atpase"/>
    <property type="match status" value="1"/>
</dbReference>
<dbReference type="OrthoDB" id="384481at2"/>
<feature type="domain" description="V-ATPase proteolipid subunit C-like" evidence="9">
    <location>
        <begin position="20"/>
        <end position="79"/>
    </location>
</feature>
<evidence type="ECO:0000259" key="9">
    <source>
        <dbReference type="Pfam" id="PF00137"/>
    </source>
</evidence>